<dbReference type="AlphaFoldDB" id="A0A9D2EER1"/>
<reference evidence="1" key="1">
    <citation type="journal article" date="2021" name="PeerJ">
        <title>Extensive microbial diversity within the chicken gut microbiome revealed by metagenomics and culture.</title>
        <authorList>
            <person name="Gilroy R."/>
            <person name="Ravi A."/>
            <person name="Getino M."/>
            <person name="Pursley I."/>
            <person name="Horton D.L."/>
            <person name="Alikhan N.F."/>
            <person name="Baker D."/>
            <person name="Gharbi K."/>
            <person name="Hall N."/>
            <person name="Watson M."/>
            <person name="Adriaenssens E.M."/>
            <person name="Foster-Nyarko E."/>
            <person name="Jarju S."/>
            <person name="Secka A."/>
            <person name="Antonio M."/>
            <person name="Oren A."/>
            <person name="Chaudhuri R.R."/>
            <person name="La Ragione R."/>
            <person name="Hildebrand F."/>
            <person name="Pallen M.J."/>
        </authorList>
    </citation>
    <scope>NUCLEOTIDE SEQUENCE</scope>
    <source>
        <strain evidence="1">ChiGjej4B4-7305</strain>
    </source>
</reference>
<comment type="caution">
    <text evidence="1">The sequence shown here is derived from an EMBL/GenBank/DDBJ whole genome shotgun (WGS) entry which is preliminary data.</text>
</comment>
<proteinExistence type="predicted"/>
<accession>A0A9D2EER1</accession>
<organism evidence="1 2">
    <name type="scientific">Candidatus Ruania gallistercoris</name>
    <dbReference type="NCBI Taxonomy" id="2838746"/>
    <lineage>
        <taxon>Bacteria</taxon>
        <taxon>Bacillati</taxon>
        <taxon>Actinomycetota</taxon>
        <taxon>Actinomycetes</taxon>
        <taxon>Micrococcales</taxon>
        <taxon>Ruaniaceae</taxon>
        <taxon>Ruania</taxon>
    </lineage>
</organism>
<evidence type="ECO:0000313" key="1">
    <source>
        <dbReference type="EMBL" id="HIZ36274.1"/>
    </source>
</evidence>
<gene>
    <name evidence="1" type="ORF">H9815_10890</name>
</gene>
<evidence type="ECO:0008006" key="3">
    <source>
        <dbReference type="Google" id="ProtNLM"/>
    </source>
</evidence>
<dbReference type="Proteomes" id="UP000824037">
    <property type="component" value="Unassembled WGS sequence"/>
</dbReference>
<name>A0A9D2EER1_9MICO</name>
<evidence type="ECO:0000313" key="2">
    <source>
        <dbReference type="Proteomes" id="UP000824037"/>
    </source>
</evidence>
<sequence>MRWDDVFAELAAEFAAVEREEAEARLGELVAAEFAGTTFADRCRARRGQSLTLRLQDGSTRSGTVRDATRGWLLLADGDRRSLVPLTAVVLAWPLQGSAPEPRPVEARLGLGHALRALAEDHLPVLVRTTAGDHRGQIVRVGADHLDLAGGAGVLTVPWRGLLSVESF</sequence>
<dbReference type="EMBL" id="DXBY01000183">
    <property type="protein sequence ID" value="HIZ36274.1"/>
    <property type="molecule type" value="Genomic_DNA"/>
</dbReference>
<protein>
    <recommendedName>
        <fullName evidence="3">Fis family transcriptional regulator</fullName>
    </recommendedName>
</protein>
<reference evidence="1" key="2">
    <citation type="submission" date="2021-04" db="EMBL/GenBank/DDBJ databases">
        <authorList>
            <person name="Gilroy R."/>
        </authorList>
    </citation>
    <scope>NUCLEOTIDE SEQUENCE</scope>
    <source>
        <strain evidence="1">ChiGjej4B4-7305</strain>
    </source>
</reference>